<dbReference type="STRING" id="1969733.B5V00_08785"/>
<dbReference type="RefSeq" id="WP_085010407.1">
    <property type="nucleotide sequence ID" value="NZ_NAAD01000009.1"/>
</dbReference>
<organism evidence="2 3">
    <name type="scientific">Geothermobacter hydrogeniphilus</name>
    <dbReference type="NCBI Taxonomy" id="1969733"/>
    <lineage>
        <taxon>Bacteria</taxon>
        <taxon>Pseudomonadati</taxon>
        <taxon>Thermodesulfobacteriota</taxon>
        <taxon>Desulfuromonadia</taxon>
        <taxon>Desulfuromonadales</taxon>
        <taxon>Geothermobacteraceae</taxon>
        <taxon>Geothermobacter</taxon>
    </lineage>
</organism>
<evidence type="ECO:0000313" key="2">
    <source>
        <dbReference type="EMBL" id="ORJ60335.1"/>
    </source>
</evidence>
<proteinExistence type="predicted"/>
<comment type="caution">
    <text evidence="2">The sequence shown here is derived from an EMBL/GenBank/DDBJ whole genome shotgun (WGS) entry which is preliminary data.</text>
</comment>
<evidence type="ECO:0008006" key="4">
    <source>
        <dbReference type="Google" id="ProtNLM"/>
    </source>
</evidence>
<evidence type="ECO:0000256" key="1">
    <source>
        <dbReference type="SAM" id="MobiDB-lite"/>
    </source>
</evidence>
<protein>
    <recommendedName>
        <fullName evidence="4">PRTRC system protein E</fullName>
    </recommendedName>
</protein>
<dbReference type="AlphaFoldDB" id="A0A1X0Y596"/>
<evidence type="ECO:0000313" key="3">
    <source>
        <dbReference type="Proteomes" id="UP000193136"/>
    </source>
</evidence>
<accession>A0A1X0Y596</accession>
<name>A0A1X0Y596_9BACT</name>
<reference evidence="2 3" key="1">
    <citation type="submission" date="2017-03" db="EMBL/GenBank/DDBJ databases">
        <title>Genome sequence of Geothermobacter sp. EPR-M, Deep-Sea Iron Reducer.</title>
        <authorList>
            <person name="Tully B."/>
            <person name="Savalia P."/>
            <person name="Abuyen K."/>
            <person name="Baughan C."/>
            <person name="Romero E."/>
            <person name="Ronkowski C."/>
            <person name="Torres B."/>
            <person name="Tremblay J."/>
            <person name="Trujillo A."/>
            <person name="Tyler M."/>
            <person name="Perez-Rodriguez I."/>
            <person name="Amend J."/>
        </authorList>
    </citation>
    <scope>NUCLEOTIDE SEQUENCE [LARGE SCALE GENOMIC DNA]</scope>
    <source>
        <strain evidence="2 3">EPR-M</strain>
    </source>
</reference>
<dbReference type="OrthoDB" id="5381599at2"/>
<gene>
    <name evidence="2" type="ORF">B5V00_08785</name>
</gene>
<keyword evidence="3" id="KW-1185">Reference proteome</keyword>
<dbReference type="EMBL" id="NAAD01000009">
    <property type="protein sequence ID" value="ORJ60335.1"/>
    <property type="molecule type" value="Genomic_DNA"/>
</dbReference>
<sequence>MIVGFNHNFRYKGELYHVQTEDGGLKSPTIVTLLYCGGTILASQKTSYADITKVDNLGQVVEDLMKEQHKEMLRRLKDGEFDDRLQGHQPIVNPAVEPKSEGARVSDAAVVSGDAQKRQERPAAVPSPRKQASGAESQVVKAADKPAAPVAQKAPSVPPGQAAETAEPGLDDIILSYLVGDDEK</sequence>
<feature type="region of interest" description="Disordered" evidence="1">
    <location>
        <begin position="84"/>
        <end position="171"/>
    </location>
</feature>
<dbReference type="Proteomes" id="UP000193136">
    <property type="component" value="Unassembled WGS sequence"/>
</dbReference>
<feature type="compositionally biased region" description="Low complexity" evidence="1">
    <location>
        <begin position="139"/>
        <end position="155"/>
    </location>
</feature>